<evidence type="ECO:0000259" key="11">
    <source>
        <dbReference type="PROSITE" id="PS51670"/>
    </source>
</evidence>
<comment type="subcellular location">
    <subcellularLocation>
        <location evidence="1">Secreted</location>
    </subcellularLocation>
</comment>
<feature type="disulfide bond" evidence="6">
    <location>
        <begin position="59"/>
        <end position="106"/>
    </location>
</feature>
<gene>
    <name evidence="12" type="ORF">g.4696</name>
</gene>
<dbReference type="AlphaFoldDB" id="A0A1B6CXW5"/>
<dbReference type="InterPro" id="IPR045371">
    <property type="entry name" value="ADAMTS_CR_3"/>
</dbReference>
<dbReference type="GO" id="GO:0006508">
    <property type="term" value="P:proteolysis"/>
    <property type="evidence" value="ECO:0007669"/>
    <property type="project" value="TreeGrafter"/>
</dbReference>
<protein>
    <recommendedName>
        <fullName evidence="13">PLAC domain-containing protein</fullName>
    </recommendedName>
</protein>
<comment type="caution">
    <text evidence="7">Lacks conserved residue(s) required for the propagation of feature annotation.</text>
</comment>
<proteinExistence type="predicted"/>
<dbReference type="PANTHER" id="PTHR13723">
    <property type="entry name" value="ADAMTS A DISINTEGRIN AND METALLOPROTEASE WITH THROMBOSPONDIN MOTIFS PROTEASE"/>
    <property type="match status" value="1"/>
</dbReference>
<dbReference type="InterPro" id="IPR010294">
    <property type="entry name" value="ADAMTS_spacer1"/>
</dbReference>
<reference evidence="12" key="1">
    <citation type="submission" date="2015-12" db="EMBL/GenBank/DDBJ databases">
        <title>De novo transcriptome assembly of four potential Pierce s Disease insect vectors from Arizona vineyards.</title>
        <authorList>
            <person name="Tassone E.E."/>
        </authorList>
    </citation>
    <scope>NUCLEOTIDE SEQUENCE</scope>
</reference>
<dbReference type="InterPro" id="IPR013273">
    <property type="entry name" value="ADAMTS/ADAMTS-like"/>
</dbReference>
<sequence length="828" mass="92217">MWENKCMIGLMVICGIGLASSQMTAYPLEVHHMMQQRLMKGELGAWSSWSQWTSCSRSCGGGITIQTRECHSKPLGRHRRRSHTTAPRNHCLGLYRRVNVCNTQTCPNGKEFRQEQCEKFNGNQFLGRSYTWEAFLDAPNQCALNCRAKGYRFYATLNSTVEDGTACRGYVTAPNSGKWVCLTGECKHVGCDGVVDSDKLVDACGVCGGNNSTCQIVSGLFTRPKLSIGYNLITKIPSSACNLSISELKQSKNHLALRRPDGSFVINGNFAINWSGDYQAAGANFKYIRENDTNPESIYSDGPLQEPLDLMLIYQQPNTGIKYQYQLPMLKKETIIYPVKASDLPNKKQETNTIGKDKTMQVSQKSNLTSHTQIIKPDNNGLAGPELQGYPKDEPAKPRKAKRKRKFMWINKGFTECSRTCSGGVQTSMLVCVREKKQTIVPDKRCALLVKPQVITKKCNLRPCVAEWVPGDWSECSVTCGEGVETRKVICRQEISSTLTMTVADGACMTPPSPLLQITRSCTKAACSENKVLEEWTVGPWNSCSTKCGPGYKTRYVICPSGNCPTDARPQTQTTCDLGPCHQSGRFAWFYSNWSEQCSVDCGTGIQTRKVRCSGVESQCDATTKPEMTRTCSSDKYCGGHWHTGPWQQCSAGCGWGRQSRSVVCVVKQLNELAITSEKNCEGQTKPPLEQQCRVKICGSEWFTTDWSQCSKSCDTGVQRREVRCLDENYVLSNLCKEAEKPSIRRSCNIHACSDTNEKDKKPLNEKESPASSNKDNPNDQAIEQNLPANDDAACIDQFSNCRLVVQARLCKYKYYNSSCCRSCLHKT</sequence>
<dbReference type="Gene3D" id="2.20.100.10">
    <property type="entry name" value="Thrombospondin type-1 (TSP1) repeat"/>
    <property type="match status" value="7"/>
</dbReference>
<dbReference type="PRINTS" id="PR01857">
    <property type="entry name" value="ADAMTSFAMILY"/>
</dbReference>
<feature type="disulfide bond" evidence="7">
    <location>
        <begin position="802"/>
        <end position="820"/>
    </location>
</feature>
<dbReference type="GO" id="GO:0004222">
    <property type="term" value="F:metalloendopeptidase activity"/>
    <property type="evidence" value="ECO:0007669"/>
    <property type="project" value="TreeGrafter"/>
</dbReference>
<feature type="disulfide bond" evidence="6">
    <location>
        <begin position="70"/>
        <end position="91"/>
    </location>
</feature>
<organism evidence="12">
    <name type="scientific">Clastoptera arizonana</name>
    <name type="common">Arizona spittle bug</name>
    <dbReference type="NCBI Taxonomy" id="38151"/>
    <lineage>
        <taxon>Eukaryota</taxon>
        <taxon>Metazoa</taxon>
        <taxon>Ecdysozoa</taxon>
        <taxon>Arthropoda</taxon>
        <taxon>Hexapoda</taxon>
        <taxon>Insecta</taxon>
        <taxon>Pterygota</taxon>
        <taxon>Neoptera</taxon>
        <taxon>Paraneoptera</taxon>
        <taxon>Hemiptera</taxon>
        <taxon>Auchenorrhyncha</taxon>
        <taxon>Cercopoidea</taxon>
        <taxon>Clastopteridae</taxon>
        <taxon>Clastoptera</taxon>
    </lineage>
</organism>
<dbReference type="EMBL" id="GEDC01018976">
    <property type="protein sequence ID" value="JAS18322.1"/>
    <property type="molecule type" value="Transcribed_RNA"/>
</dbReference>
<feature type="domain" description="PLAC" evidence="10">
    <location>
        <begin position="791"/>
        <end position="828"/>
    </location>
</feature>
<feature type="region of interest" description="Disordered" evidence="8">
    <location>
        <begin position="371"/>
        <end position="402"/>
    </location>
</feature>
<feature type="signal peptide" evidence="9">
    <location>
        <begin position="1"/>
        <end position="21"/>
    </location>
</feature>
<evidence type="ECO:0000256" key="3">
    <source>
        <dbReference type="ARBA" id="ARBA00022729"/>
    </source>
</evidence>
<dbReference type="Pfam" id="PF05986">
    <property type="entry name" value="ADAMTS_spacer1"/>
    <property type="match status" value="1"/>
</dbReference>
<dbReference type="GO" id="GO:0031012">
    <property type="term" value="C:extracellular matrix"/>
    <property type="evidence" value="ECO:0007669"/>
    <property type="project" value="TreeGrafter"/>
</dbReference>
<feature type="compositionally biased region" description="Polar residues" evidence="8">
    <location>
        <begin position="770"/>
        <end position="783"/>
    </location>
</feature>
<dbReference type="GO" id="GO:0005576">
    <property type="term" value="C:extracellular region"/>
    <property type="evidence" value="ECO:0007669"/>
    <property type="project" value="UniProtKB-SubCell"/>
</dbReference>
<feature type="compositionally biased region" description="Basic and acidic residues" evidence="8">
    <location>
        <begin position="756"/>
        <end position="769"/>
    </location>
</feature>
<evidence type="ECO:0000256" key="9">
    <source>
        <dbReference type="SAM" id="SignalP"/>
    </source>
</evidence>
<feature type="chain" id="PRO_5008580752" description="PLAC domain-containing protein" evidence="9">
    <location>
        <begin position="22"/>
        <end position="828"/>
    </location>
</feature>
<evidence type="ECO:0000256" key="1">
    <source>
        <dbReference type="ARBA" id="ARBA00004613"/>
    </source>
</evidence>
<keyword evidence="3 9" id="KW-0732">Signal</keyword>
<evidence type="ECO:0000256" key="7">
    <source>
        <dbReference type="PROSITE-ProRule" id="PRU01005"/>
    </source>
</evidence>
<accession>A0A1B6CXW5</accession>
<evidence type="ECO:0000313" key="12">
    <source>
        <dbReference type="EMBL" id="JAS18322.1"/>
    </source>
</evidence>
<evidence type="ECO:0000256" key="8">
    <source>
        <dbReference type="SAM" id="MobiDB-lite"/>
    </source>
</evidence>
<keyword evidence="5 6" id="KW-1015">Disulfide bond</keyword>
<feature type="region of interest" description="Disordered" evidence="8">
    <location>
        <begin position="756"/>
        <end position="783"/>
    </location>
</feature>
<dbReference type="FunFam" id="2.60.120.830:FF:000001">
    <property type="entry name" value="A disintegrin and metalloproteinase with thrombospondin motifs 1"/>
    <property type="match status" value="1"/>
</dbReference>
<evidence type="ECO:0008006" key="13">
    <source>
        <dbReference type="Google" id="ProtNLM"/>
    </source>
</evidence>
<feature type="disulfide bond" evidence="7">
    <location>
        <begin position="811"/>
        <end position="824"/>
    </location>
</feature>
<dbReference type="PANTHER" id="PTHR13723:SF305">
    <property type="entry name" value="PROTEIN MADD-4"/>
    <property type="match status" value="1"/>
</dbReference>
<dbReference type="PROSITE" id="PS50900">
    <property type="entry name" value="PLAC"/>
    <property type="match status" value="1"/>
</dbReference>
<dbReference type="PROSITE" id="PS50092">
    <property type="entry name" value="TSP1"/>
    <property type="match status" value="7"/>
</dbReference>
<dbReference type="Pfam" id="PF08686">
    <property type="entry name" value="PLAC"/>
    <property type="match status" value="1"/>
</dbReference>
<evidence type="ECO:0000256" key="4">
    <source>
        <dbReference type="ARBA" id="ARBA00022737"/>
    </source>
</evidence>
<dbReference type="InterPro" id="IPR000884">
    <property type="entry name" value="TSP1_rpt"/>
</dbReference>
<dbReference type="GO" id="GO:0030198">
    <property type="term" value="P:extracellular matrix organization"/>
    <property type="evidence" value="ECO:0007669"/>
    <property type="project" value="InterPro"/>
</dbReference>
<dbReference type="Gene3D" id="2.60.120.830">
    <property type="match status" value="1"/>
</dbReference>
<evidence type="ECO:0000256" key="2">
    <source>
        <dbReference type="ARBA" id="ARBA00022525"/>
    </source>
</evidence>
<dbReference type="InterPro" id="IPR010909">
    <property type="entry name" value="PLAC"/>
</dbReference>
<dbReference type="PROSITE" id="PS51670">
    <property type="entry name" value="SHKT"/>
    <property type="match status" value="1"/>
</dbReference>
<feature type="domain" description="ShKT" evidence="11">
    <location>
        <begin position="795"/>
        <end position="828"/>
    </location>
</feature>
<evidence type="ECO:0000256" key="5">
    <source>
        <dbReference type="ARBA" id="ARBA00023157"/>
    </source>
</evidence>
<dbReference type="InterPro" id="IPR050439">
    <property type="entry name" value="ADAMTS_ADAMTS-like"/>
</dbReference>
<dbReference type="Pfam" id="PF00090">
    <property type="entry name" value="TSP_1"/>
    <property type="match status" value="1"/>
</dbReference>
<evidence type="ECO:0000256" key="6">
    <source>
        <dbReference type="PIRSR" id="PIRSR613273-3"/>
    </source>
</evidence>
<keyword evidence="4" id="KW-0677">Repeat</keyword>
<dbReference type="SMART" id="SM00209">
    <property type="entry name" value="TSP1"/>
    <property type="match status" value="7"/>
</dbReference>
<dbReference type="SUPFAM" id="SSF82895">
    <property type="entry name" value="TSP-1 type 1 repeat"/>
    <property type="match status" value="7"/>
</dbReference>
<dbReference type="Pfam" id="PF19030">
    <property type="entry name" value="TSP1_ADAMTS"/>
    <property type="match status" value="6"/>
</dbReference>
<dbReference type="InterPro" id="IPR003582">
    <property type="entry name" value="ShKT_dom"/>
</dbReference>
<name>A0A1B6CXW5_9HEMI</name>
<evidence type="ECO:0000259" key="10">
    <source>
        <dbReference type="PROSITE" id="PS50900"/>
    </source>
</evidence>
<feature type="disulfide bond" evidence="6">
    <location>
        <begin position="55"/>
        <end position="101"/>
    </location>
</feature>
<dbReference type="InterPro" id="IPR036383">
    <property type="entry name" value="TSP1_rpt_sf"/>
</dbReference>
<dbReference type="Pfam" id="PF19236">
    <property type="entry name" value="ADAMTS_CR_3"/>
    <property type="match status" value="1"/>
</dbReference>
<keyword evidence="2" id="KW-0964">Secreted</keyword>